<dbReference type="OMA" id="VFEVEMS"/>
<name>A0A803NB77_CHEQI</name>
<dbReference type="InterPro" id="IPR011989">
    <property type="entry name" value="ARM-like"/>
</dbReference>
<dbReference type="PANTHER" id="PTHR34105">
    <property type="entry name" value="PROLINE-, GLUTAMIC ACID- AND LEUCINE-RICH PROTEIN 1"/>
    <property type="match status" value="1"/>
</dbReference>
<sequence>MAAFDHSKDLNDVALKPRLLRILLKDQLPDETRPLRNPSEISTIISTLKIHSLLSEDIPPSAHQKHVSDWSSAVDAWPSSGASQFVKVSSCAAVSDLLTRLGRFSNLKKDGNSYAGKLVQPILKMLSEDVTEAVSAEEIIVSKIMSANCNANVLKKLSCCLASLPKSKGDEDSWSLMMQKVLLSLSALLNNSLEGLEEERRRVEAVTLLVPPGKDPPPTLGGKMMTGEAFNTGERSQKMLISSVTSLMQCCCMMLTNSYPVQVTVPICPLLAIIRRVLMVNGSLPEALQPFTTAMQQEFVCLQLPVLHLNMLEVLAAVIKGLRSQLLPHAADIIWLLMKYLKTCCMPELRTKVYSIIRALLVSMGAGMALYISEEVIDNIFNDLKFADTIDDVGSLDEQSHVKVSQPLQKKRKHGALTGPLVEQQPLLCSEPKNRQASIALKKAALETLEALVVMGGALSCDSWRRRIDDLMIEVATNACKGGWTHDEKPFYCKETRAVWEDFQLVALHALLASILSPAGYRPPYLSKGLEIFHKGKQNSGTKVAEFCSQALVALEVLIHPRALPLIDVPLSNGSSYSFGRTDFGVPTDKQPQNFLYEMYKEENLESGVPARGVHKDMQFDENSLDVTRYQNHEESNVVIGLPDNVMPMERDDGSKPANLASKVKFSFDRKMVDVQHREENANDRDANDREG</sequence>
<dbReference type="AlphaFoldDB" id="A0A803NB77"/>
<dbReference type="EnsemblPlants" id="AUR62043305-RA">
    <property type="protein sequence ID" value="AUR62043305-RA:cds"/>
    <property type="gene ID" value="AUR62043305"/>
</dbReference>
<reference evidence="1" key="2">
    <citation type="submission" date="2021-03" db="UniProtKB">
        <authorList>
            <consortium name="EnsemblPlants"/>
        </authorList>
    </citation>
    <scope>IDENTIFICATION</scope>
</reference>
<evidence type="ECO:0000313" key="2">
    <source>
        <dbReference type="Proteomes" id="UP000596660"/>
    </source>
</evidence>
<keyword evidence="2" id="KW-1185">Reference proteome</keyword>
<dbReference type="InterPro" id="IPR016024">
    <property type="entry name" value="ARM-type_fold"/>
</dbReference>
<accession>A0A803NB77</accession>
<dbReference type="Gramene" id="AUR62043305-RA">
    <property type="protein sequence ID" value="AUR62043305-RA:cds"/>
    <property type="gene ID" value="AUR62043305"/>
</dbReference>
<evidence type="ECO:0000313" key="1">
    <source>
        <dbReference type="EnsemblPlants" id="AUR62043305-RA:cds"/>
    </source>
</evidence>
<proteinExistence type="predicted"/>
<protein>
    <recommendedName>
        <fullName evidence="3">Pre-rRNA-processing protein RIX1 N-terminal domain-containing protein</fullName>
    </recommendedName>
</protein>
<dbReference type="GO" id="GO:0005634">
    <property type="term" value="C:nucleus"/>
    <property type="evidence" value="ECO:0007669"/>
    <property type="project" value="TreeGrafter"/>
</dbReference>
<dbReference type="GO" id="GO:0006364">
    <property type="term" value="P:rRNA processing"/>
    <property type="evidence" value="ECO:0007669"/>
    <property type="project" value="TreeGrafter"/>
</dbReference>
<reference evidence="1" key="1">
    <citation type="journal article" date="2017" name="Nature">
        <title>The genome of Chenopodium quinoa.</title>
        <authorList>
            <person name="Jarvis D.E."/>
            <person name="Ho Y.S."/>
            <person name="Lightfoot D.J."/>
            <person name="Schmoeckel S.M."/>
            <person name="Li B."/>
            <person name="Borm T.J.A."/>
            <person name="Ohyanagi H."/>
            <person name="Mineta K."/>
            <person name="Michell C.T."/>
            <person name="Saber N."/>
            <person name="Kharbatia N.M."/>
            <person name="Rupper R.R."/>
            <person name="Sharp A.R."/>
            <person name="Dally N."/>
            <person name="Boughton B.A."/>
            <person name="Woo Y.H."/>
            <person name="Gao G."/>
            <person name="Schijlen E.G.W.M."/>
            <person name="Guo X."/>
            <person name="Momin A.A."/>
            <person name="Negrao S."/>
            <person name="Al-Babili S."/>
            <person name="Gehring C."/>
            <person name="Roessner U."/>
            <person name="Jung C."/>
            <person name="Murphy K."/>
            <person name="Arold S.T."/>
            <person name="Gojobori T."/>
            <person name="van der Linden C.G."/>
            <person name="van Loo E.N."/>
            <person name="Jellen E.N."/>
            <person name="Maughan P.J."/>
            <person name="Tester M."/>
        </authorList>
    </citation>
    <scope>NUCLEOTIDE SEQUENCE [LARGE SCALE GENOMIC DNA]</scope>
    <source>
        <strain evidence="1">cv. PI 614886</strain>
    </source>
</reference>
<dbReference type="Proteomes" id="UP000596660">
    <property type="component" value="Unplaced"/>
</dbReference>
<dbReference type="Gene3D" id="1.25.10.10">
    <property type="entry name" value="Leucine-rich Repeat Variant"/>
    <property type="match status" value="1"/>
</dbReference>
<organism evidence="1 2">
    <name type="scientific">Chenopodium quinoa</name>
    <name type="common">Quinoa</name>
    <dbReference type="NCBI Taxonomy" id="63459"/>
    <lineage>
        <taxon>Eukaryota</taxon>
        <taxon>Viridiplantae</taxon>
        <taxon>Streptophyta</taxon>
        <taxon>Embryophyta</taxon>
        <taxon>Tracheophyta</taxon>
        <taxon>Spermatophyta</taxon>
        <taxon>Magnoliopsida</taxon>
        <taxon>eudicotyledons</taxon>
        <taxon>Gunneridae</taxon>
        <taxon>Pentapetalae</taxon>
        <taxon>Caryophyllales</taxon>
        <taxon>Chenopodiaceae</taxon>
        <taxon>Chenopodioideae</taxon>
        <taxon>Atripliceae</taxon>
        <taxon>Chenopodium</taxon>
    </lineage>
</organism>
<dbReference type="PANTHER" id="PTHR34105:SF1">
    <property type="entry name" value="PROLINE-, GLUTAMIC ACID- AND LEUCINE-RICH PROTEIN 1"/>
    <property type="match status" value="1"/>
</dbReference>
<dbReference type="SUPFAM" id="SSF48371">
    <property type="entry name" value="ARM repeat"/>
    <property type="match status" value="1"/>
</dbReference>
<evidence type="ECO:0008006" key="3">
    <source>
        <dbReference type="Google" id="ProtNLM"/>
    </source>
</evidence>